<sequence length="106" mass="10880">MASFAQSNPEQAATTTQAAPSSGGDVIRLTDEQRMEILNNNTVEKAAAARGELVGADAPGRAIHGEIGVMIGSHGTRGAYGTANIPLGENAGATVSFESSTFGYRR</sequence>
<feature type="compositionally biased region" description="Polar residues" evidence="1">
    <location>
        <begin position="1"/>
        <end position="10"/>
    </location>
</feature>
<accession>A0A160TNL1</accession>
<proteinExistence type="predicted"/>
<gene>
    <name evidence="2" type="ORF">MGWOODY_Smn178</name>
</gene>
<feature type="region of interest" description="Disordered" evidence="1">
    <location>
        <begin position="1"/>
        <end position="25"/>
    </location>
</feature>
<dbReference type="AlphaFoldDB" id="A0A160TNL1"/>
<evidence type="ECO:0000313" key="2">
    <source>
        <dbReference type="EMBL" id="CUS45149.1"/>
    </source>
</evidence>
<protein>
    <submittedName>
        <fullName evidence="2">Uncharacterized protein</fullName>
    </submittedName>
</protein>
<dbReference type="EMBL" id="CZQE01000215">
    <property type="protein sequence ID" value="CUS45149.1"/>
    <property type="molecule type" value="Genomic_DNA"/>
</dbReference>
<name>A0A160TNL1_9ZZZZ</name>
<reference evidence="2" key="1">
    <citation type="submission" date="2015-10" db="EMBL/GenBank/DDBJ databases">
        <authorList>
            <person name="Gilbert D.G."/>
        </authorList>
    </citation>
    <scope>NUCLEOTIDE SEQUENCE</scope>
</reference>
<evidence type="ECO:0000256" key="1">
    <source>
        <dbReference type="SAM" id="MobiDB-lite"/>
    </source>
</evidence>
<organism evidence="2">
    <name type="scientific">hydrothermal vent metagenome</name>
    <dbReference type="NCBI Taxonomy" id="652676"/>
    <lineage>
        <taxon>unclassified sequences</taxon>
        <taxon>metagenomes</taxon>
        <taxon>ecological metagenomes</taxon>
    </lineage>
</organism>